<dbReference type="KEGG" id="fgg:FSB75_16325"/>
<organism evidence="2 3">
    <name type="scientific">Flavisolibacter ginsenosidimutans</name>
    <dbReference type="NCBI Taxonomy" id="661481"/>
    <lineage>
        <taxon>Bacteria</taxon>
        <taxon>Pseudomonadati</taxon>
        <taxon>Bacteroidota</taxon>
        <taxon>Chitinophagia</taxon>
        <taxon>Chitinophagales</taxon>
        <taxon>Chitinophagaceae</taxon>
        <taxon>Flavisolibacter</taxon>
    </lineage>
</organism>
<dbReference type="GO" id="GO:0008745">
    <property type="term" value="F:N-acetylmuramoyl-L-alanine amidase activity"/>
    <property type="evidence" value="ECO:0007669"/>
    <property type="project" value="InterPro"/>
</dbReference>
<evidence type="ECO:0000313" key="2">
    <source>
        <dbReference type="EMBL" id="QEC57400.1"/>
    </source>
</evidence>
<evidence type="ECO:0000259" key="1">
    <source>
        <dbReference type="Pfam" id="PF01520"/>
    </source>
</evidence>
<feature type="domain" description="MurNAc-LAA" evidence="1">
    <location>
        <begin position="135"/>
        <end position="257"/>
    </location>
</feature>
<dbReference type="EMBL" id="CP042433">
    <property type="protein sequence ID" value="QEC57400.1"/>
    <property type="molecule type" value="Genomic_DNA"/>
</dbReference>
<dbReference type="OrthoDB" id="754980at2"/>
<evidence type="ECO:0000313" key="3">
    <source>
        <dbReference type="Proteomes" id="UP000321204"/>
    </source>
</evidence>
<dbReference type="InterPro" id="IPR002508">
    <property type="entry name" value="MurNAc-LAA_cat"/>
</dbReference>
<dbReference type="GO" id="GO:0009253">
    <property type="term" value="P:peptidoglycan catabolic process"/>
    <property type="evidence" value="ECO:0007669"/>
    <property type="project" value="InterPro"/>
</dbReference>
<reference evidence="2 3" key="1">
    <citation type="journal article" date="2015" name="Int. J. Syst. Evol. Microbiol.">
        <title>Flavisolibacter ginsenosidimutans sp. nov., with ginsenoside-converting activity isolated from soil used for cultivating ginseng.</title>
        <authorList>
            <person name="Zhao Y."/>
            <person name="Liu Q."/>
            <person name="Kang M.S."/>
            <person name="Jin F."/>
            <person name="Yu H."/>
            <person name="Im W.T."/>
        </authorList>
    </citation>
    <scope>NUCLEOTIDE SEQUENCE [LARGE SCALE GENOMIC DNA]</scope>
    <source>
        <strain evidence="2 3">Gsoil 636</strain>
    </source>
</reference>
<keyword evidence="3" id="KW-1185">Reference proteome</keyword>
<dbReference type="Proteomes" id="UP000321204">
    <property type="component" value="Chromosome"/>
</dbReference>
<proteinExistence type="predicted"/>
<dbReference type="Gene3D" id="3.40.630.40">
    <property type="entry name" value="Zn-dependent exopeptidases"/>
    <property type="match status" value="1"/>
</dbReference>
<sequence length="266" mass="29579">MTIFMQPVRAFKNHIHMIRFTCLTLSFILCFSGTVRNEKKDANAAKKKITVVWQPSHQTDTGVDFSEAETCNGIATAAMKLTVPSGKVKLKEYKVWSLGRTDVHHADSGSNTKIAHTAAVVDGKISGYAYELKEADEKHPEVFIAVHNNGGTRRHAVWGYVHYGDTYEPVNRDLAARLVKAICTATGMEDRGVLVDSTTGRNDYRCASTGKLSFYSLDENVNTAPYRVLLEIGDNAASHEFLKNSANQKIIGEAIKKELVKWLEER</sequence>
<dbReference type="SUPFAM" id="SSF53187">
    <property type="entry name" value="Zn-dependent exopeptidases"/>
    <property type="match status" value="1"/>
</dbReference>
<name>A0A5B8UMV2_9BACT</name>
<dbReference type="Pfam" id="PF01520">
    <property type="entry name" value="Amidase_3"/>
    <property type="match status" value="1"/>
</dbReference>
<accession>A0A5B8UMV2</accession>
<protein>
    <recommendedName>
        <fullName evidence="1">MurNAc-LAA domain-containing protein</fullName>
    </recommendedName>
</protein>
<dbReference type="AlphaFoldDB" id="A0A5B8UMV2"/>
<gene>
    <name evidence="2" type="ORF">FSB75_16325</name>
</gene>